<feature type="binding site" evidence="10">
    <location>
        <position position="53"/>
    </location>
    <ligand>
        <name>iminosuccinate</name>
        <dbReference type="ChEBI" id="CHEBI:77875"/>
    </ligand>
</feature>
<dbReference type="HOGENOM" id="CLU_047382_2_0_6"/>
<feature type="binding site" evidence="10">
    <location>
        <position position="153"/>
    </location>
    <ligand>
        <name>iminosuccinate</name>
        <dbReference type="ChEBI" id="CHEBI:77875"/>
    </ligand>
</feature>
<keyword evidence="6 10" id="KW-0808">Transferase</keyword>
<proteinExistence type="inferred from homology"/>
<evidence type="ECO:0000313" key="12">
    <source>
        <dbReference type="Proteomes" id="UP000015380"/>
    </source>
</evidence>
<dbReference type="PANTHER" id="PTHR30573">
    <property type="entry name" value="QUINOLINATE SYNTHETASE A"/>
    <property type="match status" value="1"/>
</dbReference>
<dbReference type="RefSeq" id="WP_020933138.1">
    <property type="nucleotide sequence ID" value="NC_021917.1"/>
</dbReference>
<protein>
    <recommendedName>
        <fullName evidence="2 10">Quinolinate synthase</fullName>
        <ecNumber evidence="2 10">2.5.1.72</ecNumber>
    </recommendedName>
</protein>
<evidence type="ECO:0000256" key="1">
    <source>
        <dbReference type="ARBA" id="ARBA00005065"/>
    </source>
</evidence>
<evidence type="ECO:0000256" key="8">
    <source>
        <dbReference type="ARBA" id="ARBA00023004"/>
    </source>
</evidence>
<feature type="binding site" evidence="10">
    <location>
        <position position="314"/>
    </location>
    <ligand>
        <name>[4Fe-4S] cluster</name>
        <dbReference type="ChEBI" id="CHEBI:49883"/>
    </ligand>
</feature>
<dbReference type="Pfam" id="PF02445">
    <property type="entry name" value="NadA"/>
    <property type="match status" value="1"/>
</dbReference>
<sequence>MAFAIQDYSLLSDEECDQRIQAAKEKLAERCVILGHHYQRNEVFKHADVSGDSLKLSSYAANSEAEYIVFCGVHFMAEVSDILSRPEQITILPDLAAGCSMADMANRVNVERSWNELNSIINADEQVTPVTYINSAADLKAFCGRHDGIVCTSSNAKQVLDWCFEKREKILFFPDEHLGRNTGYRMGIPLEEMVVWDFNQPMGGLTKEQIQNAKMILWKGFCSVHQMFQSKQIDDFKKKHPETIIIAHPEANFEVCEQADYVGSTEMILKTVREAKPNTRWLVATELNLVNRLKEEVKGQGKQVHFMSPTVAMCSTMFRTDPQHLAWVLENLVEGTVVNQIQVNDDDKQMAKKALENMLSLF</sequence>
<evidence type="ECO:0000256" key="5">
    <source>
        <dbReference type="ARBA" id="ARBA00022642"/>
    </source>
</evidence>
<feature type="binding site" evidence="10">
    <location>
        <position position="265"/>
    </location>
    <ligand>
        <name>iminosuccinate</name>
        <dbReference type="ChEBI" id="CHEBI:77875"/>
    </ligand>
</feature>
<dbReference type="eggNOG" id="COG0379">
    <property type="taxonomic scope" value="Bacteria"/>
</dbReference>
<dbReference type="GO" id="GO:0046872">
    <property type="term" value="F:metal ion binding"/>
    <property type="evidence" value="ECO:0007669"/>
    <property type="project" value="UniProtKB-KW"/>
</dbReference>
<comment type="cofactor">
    <cofactor evidence="10">
        <name>[4Fe-4S] cluster</name>
        <dbReference type="ChEBI" id="CHEBI:49883"/>
    </cofactor>
    <text evidence="10">Binds 1 [4Fe-4S] cluster per subunit.</text>
</comment>
<comment type="function">
    <text evidence="10">Catalyzes the condensation of iminoaspartate with dihydroxyacetone phosphate to form quinolinate.</text>
</comment>
<evidence type="ECO:0000313" key="11">
    <source>
        <dbReference type="EMBL" id="AGS40686.1"/>
    </source>
</evidence>
<keyword evidence="4 10" id="KW-0963">Cytoplasm</keyword>
<dbReference type="NCBIfam" id="NF006883">
    <property type="entry name" value="PRK09375.2-4"/>
    <property type="match status" value="1"/>
</dbReference>
<keyword evidence="7 10" id="KW-0479">Metal-binding</keyword>
<dbReference type="EC" id="2.5.1.72" evidence="2 10"/>
<feature type="binding site" evidence="10">
    <location>
        <begin position="248"/>
        <end position="250"/>
    </location>
    <ligand>
        <name>iminosuccinate</name>
        <dbReference type="ChEBI" id="CHEBI:77875"/>
    </ligand>
</feature>
<dbReference type="GO" id="GO:0034628">
    <property type="term" value="P:'de novo' NAD+ biosynthetic process from L-aspartate"/>
    <property type="evidence" value="ECO:0007669"/>
    <property type="project" value="TreeGrafter"/>
</dbReference>
<dbReference type="UniPathway" id="UPA00253">
    <property type="reaction ID" value="UER00327"/>
</dbReference>
<dbReference type="HAMAP" id="MF_00569">
    <property type="entry name" value="NadA_type3"/>
    <property type="match status" value="1"/>
</dbReference>
<dbReference type="EMBL" id="CP005996">
    <property type="protein sequence ID" value="AGS40686.1"/>
    <property type="molecule type" value="Genomic_DNA"/>
</dbReference>
<dbReference type="KEGG" id="cza:CYCME_2376"/>
<feature type="binding site" evidence="10">
    <location>
        <position position="36"/>
    </location>
    <ligand>
        <name>iminosuccinate</name>
        <dbReference type="ChEBI" id="CHEBI:77875"/>
    </ligand>
</feature>
<evidence type="ECO:0000256" key="4">
    <source>
        <dbReference type="ARBA" id="ARBA00022490"/>
    </source>
</evidence>
<dbReference type="InterPro" id="IPR003473">
    <property type="entry name" value="NadA"/>
</dbReference>
<dbReference type="AlphaFoldDB" id="S5TAD2"/>
<organism evidence="11 12">
    <name type="scientific">Cycloclasticus zancles 78-ME</name>
    <dbReference type="NCBI Taxonomy" id="1198232"/>
    <lineage>
        <taxon>Bacteria</taxon>
        <taxon>Pseudomonadati</taxon>
        <taxon>Pseudomonadota</taxon>
        <taxon>Gammaproteobacteria</taxon>
        <taxon>Thiotrichales</taxon>
        <taxon>Piscirickettsiaceae</taxon>
        <taxon>Cycloclasticus</taxon>
    </lineage>
</organism>
<keyword evidence="9 10" id="KW-0411">Iron-sulfur</keyword>
<evidence type="ECO:0000256" key="9">
    <source>
        <dbReference type="ARBA" id="ARBA00023014"/>
    </source>
</evidence>
<evidence type="ECO:0000256" key="3">
    <source>
        <dbReference type="ARBA" id="ARBA00022485"/>
    </source>
</evidence>
<comment type="subcellular location">
    <subcellularLocation>
        <location evidence="10">Cytoplasm</location>
    </subcellularLocation>
</comment>
<gene>
    <name evidence="10 11" type="primary">nadA</name>
    <name evidence="11" type="ORF">CYCME_2376</name>
</gene>
<dbReference type="GO" id="GO:0005829">
    <property type="term" value="C:cytosol"/>
    <property type="evidence" value="ECO:0007669"/>
    <property type="project" value="TreeGrafter"/>
</dbReference>
<dbReference type="Gene3D" id="3.40.50.10800">
    <property type="entry name" value="NadA-like"/>
    <property type="match status" value="3"/>
</dbReference>
<keyword evidence="8 10" id="KW-0408">Iron</keyword>
<name>S5TAD2_9GAMM</name>
<dbReference type="GO" id="GO:0051539">
    <property type="term" value="F:4 iron, 4 sulfur cluster binding"/>
    <property type="evidence" value="ECO:0007669"/>
    <property type="project" value="UniProtKB-KW"/>
</dbReference>
<feature type="binding site" evidence="10">
    <location>
        <begin position="132"/>
        <end position="134"/>
    </location>
    <ligand>
        <name>iminosuccinate</name>
        <dbReference type="ChEBI" id="CHEBI:77875"/>
    </ligand>
</feature>
<dbReference type="GO" id="GO:0008987">
    <property type="term" value="F:quinolinate synthetase A activity"/>
    <property type="evidence" value="ECO:0007669"/>
    <property type="project" value="UniProtKB-UniRule"/>
</dbReference>
<evidence type="ECO:0000256" key="6">
    <source>
        <dbReference type="ARBA" id="ARBA00022679"/>
    </source>
</evidence>
<dbReference type="NCBIfam" id="TIGR00550">
    <property type="entry name" value="nadA"/>
    <property type="match status" value="1"/>
</dbReference>
<evidence type="ECO:0000256" key="7">
    <source>
        <dbReference type="ARBA" id="ARBA00022723"/>
    </source>
</evidence>
<feature type="binding site" evidence="10">
    <location>
        <position position="99"/>
    </location>
    <ligand>
        <name>[4Fe-4S] cluster</name>
        <dbReference type="ChEBI" id="CHEBI:49883"/>
    </ligand>
</feature>
<evidence type="ECO:0000256" key="2">
    <source>
        <dbReference type="ARBA" id="ARBA00012669"/>
    </source>
</evidence>
<evidence type="ECO:0000256" key="10">
    <source>
        <dbReference type="HAMAP-Rule" id="MF_00569"/>
    </source>
</evidence>
<reference evidence="11 12" key="1">
    <citation type="submission" date="2013-05" db="EMBL/GenBank/DDBJ databases">
        <title>Between feast and famine: a lifestyle of most important marine PAH-degrading bacterium Cycloclasticus sp. 7ME.</title>
        <authorList>
            <person name="Yakimov M.M."/>
            <person name="Messina E."/>
            <person name="Genovese M."/>
            <person name="Denaro R."/>
            <person name="Crisafi F."/>
            <person name="Russo D."/>
            <person name="Cappello S."/>
            <person name="Santisi S."/>
            <person name="Smedile F."/>
            <person name="Golyshina O.V."/>
            <person name="Tran H."/>
            <person name="Pieper D.H."/>
            <person name="Golyshin P.N."/>
            <person name="Giuliano L."/>
        </authorList>
    </citation>
    <scope>NUCLEOTIDE SEQUENCE [LARGE SCALE GENOMIC DNA]</scope>
    <source>
        <strain evidence="11 12">78-ME</strain>
    </source>
</reference>
<dbReference type="SUPFAM" id="SSF142754">
    <property type="entry name" value="NadA-like"/>
    <property type="match status" value="1"/>
</dbReference>
<dbReference type="InterPro" id="IPR036094">
    <property type="entry name" value="NadA_sf"/>
</dbReference>
<dbReference type="Proteomes" id="UP000015380">
    <property type="component" value="Chromosome"/>
</dbReference>
<accession>S5TAD2</accession>
<reference evidence="12" key="2">
    <citation type="journal article" date="2016" name="Environ. Microbiol. Rep.">
        <title>Analysis of defence systems and a conjugative IncP-1 plasmid in the marine polyaromatic hydrocarbons-degrading bacterium Cycloclasticus sp. 78-ME.</title>
        <authorList>
            <person name="Yakimov M.M."/>
            <person name="Crisafi F."/>
            <person name="Messina E."/>
            <person name="Smedile F."/>
            <person name="Lopatina A."/>
            <person name="Denaro R."/>
            <person name="Pieper D.H."/>
            <person name="Golyshin P.N."/>
            <person name="Giuliano L."/>
        </authorList>
    </citation>
    <scope>NUCLEOTIDE SEQUENCE [LARGE SCALE GENOMIC DNA]</scope>
    <source>
        <strain evidence="12">78-ME</strain>
    </source>
</reference>
<comment type="pathway">
    <text evidence="1 10">Cofactor biosynthesis; NAD(+) biosynthesis; quinolinate from iminoaspartate: step 1/1.</text>
</comment>
<dbReference type="InterPro" id="IPR023515">
    <property type="entry name" value="Quinolinate_synth_A_type3"/>
</dbReference>
<keyword evidence="3 10" id="KW-0004">4Fe-4S</keyword>
<keyword evidence="5 10" id="KW-0662">Pyridine nucleotide biosynthesis</keyword>
<comment type="catalytic activity">
    <reaction evidence="10">
        <text>iminosuccinate + dihydroxyacetone phosphate = quinolinate + phosphate + 2 H2O + H(+)</text>
        <dbReference type="Rhea" id="RHEA:25888"/>
        <dbReference type="ChEBI" id="CHEBI:15377"/>
        <dbReference type="ChEBI" id="CHEBI:15378"/>
        <dbReference type="ChEBI" id="CHEBI:29959"/>
        <dbReference type="ChEBI" id="CHEBI:43474"/>
        <dbReference type="ChEBI" id="CHEBI:57642"/>
        <dbReference type="ChEBI" id="CHEBI:77875"/>
        <dbReference type="EC" id="2.5.1.72"/>
    </reaction>
</comment>
<dbReference type="PATRIC" id="fig|1198232.3.peg.2342"/>
<dbReference type="PANTHER" id="PTHR30573:SF0">
    <property type="entry name" value="QUINOLINATE SYNTHASE, CHLOROPLASTIC"/>
    <property type="match status" value="1"/>
</dbReference>
<keyword evidence="12" id="KW-1185">Reference proteome</keyword>
<feature type="binding site" evidence="10">
    <location>
        <position position="222"/>
    </location>
    <ligand>
        <name>[4Fe-4S] cluster</name>
        <dbReference type="ChEBI" id="CHEBI:49883"/>
    </ligand>
</feature>
<comment type="similarity">
    <text evidence="10">Belongs to the quinolinate synthase family. Type 3 subfamily.</text>
</comment>